<dbReference type="InterPro" id="IPR032710">
    <property type="entry name" value="NTF2-like_dom_sf"/>
</dbReference>
<protein>
    <submittedName>
        <fullName evidence="2">DUF4440 domain-containing protein</fullName>
    </submittedName>
</protein>
<dbReference type="SUPFAM" id="SSF54427">
    <property type="entry name" value="NTF2-like"/>
    <property type="match status" value="1"/>
</dbReference>
<keyword evidence="3" id="KW-1185">Reference proteome</keyword>
<dbReference type="Gene3D" id="3.10.450.50">
    <property type="match status" value="1"/>
</dbReference>
<dbReference type="EMBL" id="WTYH01000001">
    <property type="protein sequence ID" value="MXO93651.1"/>
    <property type="molecule type" value="Genomic_DNA"/>
</dbReference>
<evidence type="ECO:0000313" key="2">
    <source>
        <dbReference type="EMBL" id="MXO93651.1"/>
    </source>
</evidence>
<accession>A0A844ZZE3</accession>
<evidence type="ECO:0000259" key="1">
    <source>
        <dbReference type="Pfam" id="PF12680"/>
    </source>
</evidence>
<feature type="domain" description="SnoaL-like" evidence="1">
    <location>
        <begin position="13"/>
        <end position="87"/>
    </location>
</feature>
<sequence>MRFWFPRPATRTVQTYINAMNARDVMAMVALMDEDVLLVDSSGREVRGREAARTIFSKLFAEARQFELRIDTFAHSGDQVLMTGKLISDHPAISDSRHFRARADDLHVHEWQSYGAHPVQSLARIMREPVNSRPVA</sequence>
<dbReference type="AlphaFoldDB" id="A0A844ZZE3"/>
<dbReference type="OrthoDB" id="7409925at2"/>
<dbReference type="Proteomes" id="UP000460626">
    <property type="component" value="Unassembled WGS sequence"/>
</dbReference>
<proteinExistence type="predicted"/>
<name>A0A844ZZE3_9SPHN</name>
<reference evidence="2 3" key="1">
    <citation type="submission" date="2019-12" db="EMBL/GenBank/DDBJ databases">
        <title>Genomic-based taxomic classification of the family Erythrobacteraceae.</title>
        <authorList>
            <person name="Xu L."/>
        </authorList>
    </citation>
    <scope>NUCLEOTIDE SEQUENCE [LARGE SCALE GENOMIC DNA]</scope>
    <source>
        <strain evidence="2 3">RC4-10-4</strain>
    </source>
</reference>
<evidence type="ECO:0000313" key="3">
    <source>
        <dbReference type="Proteomes" id="UP000460626"/>
    </source>
</evidence>
<comment type="caution">
    <text evidence="2">The sequence shown here is derived from an EMBL/GenBank/DDBJ whole genome shotgun (WGS) entry which is preliminary data.</text>
</comment>
<dbReference type="RefSeq" id="WP_131452901.1">
    <property type="nucleotide sequence ID" value="NZ_BMJK01000001.1"/>
</dbReference>
<gene>
    <name evidence="2" type="ORF">GRI62_08525</name>
</gene>
<organism evidence="2 3">
    <name type="scientific">Aurantiacibacter arachoides</name>
    <dbReference type="NCBI Taxonomy" id="1850444"/>
    <lineage>
        <taxon>Bacteria</taxon>
        <taxon>Pseudomonadati</taxon>
        <taxon>Pseudomonadota</taxon>
        <taxon>Alphaproteobacteria</taxon>
        <taxon>Sphingomonadales</taxon>
        <taxon>Erythrobacteraceae</taxon>
        <taxon>Aurantiacibacter</taxon>
    </lineage>
</organism>
<dbReference type="InterPro" id="IPR037401">
    <property type="entry name" value="SnoaL-like"/>
</dbReference>
<dbReference type="Pfam" id="PF12680">
    <property type="entry name" value="SnoaL_2"/>
    <property type="match status" value="1"/>
</dbReference>